<dbReference type="CDD" id="cd15587">
    <property type="entry name" value="PHD_Yng1p_like"/>
    <property type="match status" value="1"/>
</dbReference>
<keyword evidence="7 14" id="KW-0156">Chromatin regulator</keyword>
<dbReference type="GO" id="GO:0008270">
    <property type="term" value="F:zinc ion binding"/>
    <property type="evidence" value="ECO:0007669"/>
    <property type="project" value="UniProtKB-KW"/>
</dbReference>
<keyword evidence="5 13" id="KW-0863">Zinc-finger</keyword>
<evidence type="ECO:0000256" key="2">
    <source>
        <dbReference type="ARBA" id="ARBA00010210"/>
    </source>
</evidence>
<feature type="site" description="Histone H3K4me3 binding" evidence="11">
    <location>
        <position position="291"/>
    </location>
</feature>
<dbReference type="Proteomes" id="UP000886885">
    <property type="component" value="Chromosome 3A"/>
</dbReference>
<keyword evidence="6 12" id="KW-0862">Zinc</keyword>
<evidence type="ECO:0000313" key="16">
    <source>
        <dbReference type="EMBL" id="KAG6783143.1"/>
    </source>
</evidence>
<feature type="binding site" evidence="12">
    <location>
        <position position="335"/>
    </location>
    <ligand>
        <name>Zn(2+)</name>
        <dbReference type="ChEBI" id="CHEBI:29105"/>
        <label>2</label>
    </ligand>
</feature>
<feature type="binding site" evidence="12">
    <location>
        <position position="319"/>
    </location>
    <ligand>
        <name>Zn(2+)</name>
        <dbReference type="ChEBI" id="CHEBI:29105"/>
        <label>1</label>
    </ligand>
</feature>
<keyword evidence="4 12" id="KW-0479">Metal-binding</keyword>
<dbReference type="PROSITE" id="PS01359">
    <property type="entry name" value="ZF_PHD_1"/>
    <property type="match status" value="1"/>
</dbReference>
<feature type="binding site" evidence="12">
    <location>
        <position position="316"/>
    </location>
    <ligand>
        <name>Zn(2+)</name>
        <dbReference type="ChEBI" id="CHEBI:29105"/>
        <label>1</label>
    </ligand>
</feature>
<dbReference type="InterPro" id="IPR019786">
    <property type="entry name" value="Zinc_finger_PHD-type_CS"/>
</dbReference>
<feature type="domain" description="PHD-type" evidence="15">
    <location>
        <begin position="289"/>
        <end position="338"/>
    </location>
</feature>
<organism evidence="16 17">
    <name type="scientific">Populus tomentosa</name>
    <name type="common">Chinese white poplar</name>
    <dbReference type="NCBI Taxonomy" id="118781"/>
    <lineage>
        <taxon>Eukaryota</taxon>
        <taxon>Viridiplantae</taxon>
        <taxon>Streptophyta</taxon>
        <taxon>Embryophyta</taxon>
        <taxon>Tracheophyta</taxon>
        <taxon>Spermatophyta</taxon>
        <taxon>Magnoliopsida</taxon>
        <taxon>eudicotyledons</taxon>
        <taxon>Gunneridae</taxon>
        <taxon>Pentapetalae</taxon>
        <taxon>rosids</taxon>
        <taxon>fabids</taxon>
        <taxon>Malpighiales</taxon>
        <taxon>Salicaceae</taxon>
        <taxon>Saliceae</taxon>
        <taxon>Populus</taxon>
    </lineage>
</organism>
<accession>A0A8X8A5H7</accession>
<evidence type="ECO:0000256" key="7">
    <source>
        <dbReference type="ARBA" id="ARBA00022853"/>
    </source>
</evidence>
<feature type="binding site" evidence="12">
    <location>
        <position position="332"/>
    </location>
    <ligand>
        <name>Zn(2+)</name>
        <dbReference type="ChEBI" id="CHEBI:29105"/>
        <label>2</label>
    </ligand>
</feature>
<name>A0A8X8A5H7_POPTO</name>
<dbReference type="PANTHER" id="PTHR10333">
    <property type="entry name" value="INHIBITOR OF GROWTH PROTEIN"/>
    <property type="match status" value="1"/>
</dbReference>
<evidence type="ECO:0000256" key="10">
    <source>
        <dbReference type="ARBA" id="ARBA00023242"/>
    </source>
</evidence>
<dbReference type="InterPro" id="IPR019787">
    <property type="entry name" value="Znf_PHD-finger"/>
</dbReference>
<evidence type="ECO:0000256" key="8">
    <source>
        <dbReference type="ARBA" id="ARBA00023015"/>
    </source>
</evidence>
<comment type="domain">
    <text evidence="14">The PHD-type zinc finger mediates the binding to H3K4me3.</text>
</comment>
<evidence type="ECO:0000256" key="3">
    <source>
        <dbReference type="ARBA" id="ARBA00022604"/>
    </source>
</evidence>
<dbReference type="FunFam" id="3.30.40.10:FF:000021">
    <property type="entry name" value="Inhibitor of growth 2b"/>
    <property type="match status" value="1"/>
</dbReference>
<comment type="similarity">
    <text evidence="2 14">Belongs to the ING family.</text>
</comment>
<keyword evidence="17" id="KW-1185">Reference proteome</keyword>
<protein>
    <recommendedName>
        <fullName evidence="14">PHD finger protein ING</fullName>
    </recommendedName>
</protein>
<evidence type="ECO:0000256" key="9">
    <source>
        <dbReference type="ARBA" id="ARBA00023163"/>
    </source>
</evidence>
<sequence length="345" mass="38968">MSSFVDEFQASNPFLSLYLSEFKIWKRFPIFCKRSTHCCVIWTKVCRGEIRLVIEGIYSHARSFQIQRQNEQRCEQEIEDIKRGVKAGNITPNTSLIRFSDEALDEQKHSIRIADEKMALAVQAYDLVDAHIQQLDQFLKLCDEDNRRERDTAAAAPALLASSLDGGTKSGRGSESGRGGRKKNLALKMKLLTKMQFLSVMMMGNILGASTPCQPSDRLSCRIQVSVKELKRAPSLVEETTFTIIKSNFICRTRLVATEEATETEVAVATTFANTTGMQLDLPVDPNEPTYCFCNQVSYGDMIACDNPDCKIEWFHFGCVGLKEKVKGKWYCSDCAPLKNRRRGR</sequence>
<dbReference type="InterPro" id="IPR028651">
    <property type="entry name" value="ING_fam"/>
</dbReference>
<evidence type="ECO:0000256" key="13">
    <source>
        <dbReference type="PROSITE-ProRule" id="PRU00146"/>
    </source>
</evidence>
<comment type="function">
    <text evidence="14">Component of an histone acetyltransferase complex.</text>
</comment>
<keyword evidence="10 14" id="KW-0539">Nucleus</keyword>
<evidence type="ECO:0000313" key="17">
    <source>
        <dbReference type="Proteomes" id="UP000886885"/>
    </source>
</evidence>
<dbReference type="PROSITE" id="PS50016">
    <property type="entry name" value="ZF_PHD_2"/>
    <property type="match status" value="1"/>
</dbReference>
<evidence type="ECO:0000256" key="11">
    <source>
        <dbReference type="PIRSR" id="PIRSR628651-50"/>
    </source>
</evidence>
<dbReference type="GO" id="GO:0005634">
    <property type="term" value="C:nucleus"/>
    <property type="evidence" value="ECO:0007669"/>
    <property type="project" value="UniProtKB-SubCell"/>
</dbReference>
<dbReference type="GO" id="GO:0006325">
    <property type="term" value="P:chromatin organization"/>
    <property type="evidence" value="ECO:0007669"/>
    <property type="project" value="UniProtKB-KW"/>
</dbReference>
<keyword evidence="3" id="KW-0341">Growth regulation</keyword>
<evidence type="ECO:0000256" key="4">
    <source>
        <dbReference type="ARBA" id="ARBA00022723"/>
    </source>
</evidence>
<feature type="site" description="Histone H3K4me3 binding" evidence="11">
    <location>
        <position position="306"/>
    </location>
</feature>
<dbReference type="EMBL" id="JAAWWB010000005">
    <property type="protein sequence ID" value="KAG6783143.1"/>
    <property type="molecule type" value="Genomic_DNA"/>
</dbReference>
<feature type="binding site" evidence="12">
    <location>
        <position position="294"/>
    </location>
    <ligand>
        <name>Zn(2+)</name>
        <dbReference type="ChEBI" id="CHEBI:29105"/>
        <label>1</label>
    </ligand>
</feature>
<reference evidence="16" key="1">
    <citation type="journal article" date="2020" name="bioRxiv">
        <title>Hybrid origin of Populus tomentosa Carr. identified through genome sequencing and phylogenomic analysis.</title>
        <authorList>
            <person name="An X."/>
            <person name="Gao K."/>
            <person name="Chen Z."/>
            <person name="Li J."/>
            <person name="Yang X."/>
            <person name="Yang X."/>
            <person name="Zhou J."/>
            <person name="Guo T."/>
            <person name="Zhao T."/>
            <person name="Huang S."/>
            <person name="Miao D."/>
            <person name="Khan W.U."/>
            <person name="Rao P."/>
            <person name="Ye M."/>
            <person name="Lei B."/>
            <person name="Liao W."/>
            <person name="Wang J."/>
            <person name="Ji L."/>
            <person name="Li Y."/>
            <person name="Guo B."/>
            <person name="Mustafa N.S."/>
            <person name="Li S."/>
            <person name="Yun Q."/>
            <person name="Keller S.R."/>
            <person name="Mao J."/>
            <person name="Zhang R."/>
            <person name="Strauss S.H."/>
        </authorList>
    </citation>
    <scope>NUCLEOTIDE SEQUENCE</scope>
    <source>
        <strain evidence="16">GM15</strain>
        <tissue evidence="16">Leaf</tissue>
    </source>
</reference>
<comment type="subcellular location">
    <subcellularLocation>
        <location evidence="1 14">Nucleus</location>
    </subcellularLocation>
</comment>
<dbReference type="OrthoDB" id="5411773at2759"/>
<evidence type="ECO:0000256" key="12">
    <source>
        <dbReference type="PIRSR" id="PIRSR628651-51"/>
    </source>
</evidence>
<dbReference type="InterPro" id="IPR024610">
    <property type="entry name" value="ING_N_histone-binding"/>
</dbReference>
<evidence type="ECO:0000256" key="1">
    <source>
        <dbReference type="ARBA" id="ARBA00004123"/>
    </source>
</evidence>
<dbReference type="InterPro" id="IPR001965">
    <property type="entry name" value="Znf_PHD"/>
</dbReference>
<proteinExistence type="inferred from homology"/>
<keyword evidence="8" id="KW-0805">Transcription regulation</keyword>
<dbReference type="CDD" id="cd17015">
    <property type="entry name" value="ING_plant"/>
    <property type="match status" value="1"/>
</dbReference>
<comment type="caution">
    <text evidence="16">The sequence shown here is derived from an EMBL/GenBank/DDBJ whole genome shotgun (WGS) entry which is preliminary data.</text>
</comment>
<evidence type="ECO:0000256" key="14">
    <source>
        <dbReference type="RuleBase" id="RU361213"/>
    </source>
</evidence>
<evidence type="ECO:0000256" key="5">
    <source>
        <dbReference type="ARBA" id="ARBA00022771"/>
    </source>
</evidence>
<keyword evidence="9" id="KW-0804">Transcription</keyword>
<feature type="binding site" evidence="12">
    <location>
        <position position="292"/>
    </location>
    <ligand>
        <name>Zn(2+)</name>
        <dbReference type="ChEBI" id="CHEBI:29105"/>
        <label>1</label>
    </ligand>
</feature>
<feature type="binding site" evidence="12">
    <location>
        <position position="310"/>
    </location>
    <ligand>
        <name>Zn(2+)</name>
        <dbReference type="ChEBI" id="CHEBI:29105"/>
        <label>2</label>
    </ligand>
</feature>
<evidence type="ECO:0000256" key="6">
    <source>
        <dbReference type="ARBA" id="ARBA00022833"/>
    </source>
</evidence>
<feature type="site" description="Histone H3K4me3 binding" evidence="11">
    <location>
        <position position="314"/>
    </location>
</feature>
<feature type="binding site" evidence="12">
    <location>
        <position position="305"/>
    </location>
    <ligand>
        <name>Zn(2+)</name>
        <dbReference type="ChEBI" id="CHEBI:29105"/>
        <label>2</label>
    </ligand>
</feature>
<feature type="site" description="Histone H3K4me3 binding" evidence="11">
    <location>
        <position position="302"/>
    </location>
</feature>
<gene>
    <name evidence="16" type="ORF">POTOM_012581</name>
</gene>
<comment type="subunit">
    <text evidence="14">Component of an histone acetyltransferase complex. Interacts with H3K4me3 and to a lesser extent with H3K4me2.</text>
</comment>
<dbReference type="SMART" id="SM00249">
    <property type="entry name" value="PHD"/>
    <property type="match status" value="1"/>
</dbReference>
<dbReference type="Pfam" id="PF12998">
    <property type="entry name" value="ING"/>
    <property type="match status" value="1"/>
</dbReference>
<evidence type="ECO:0000259" key="15">
    <source>
        <dbReference type="PROSITE" id="PS50016"/>
    </source>
</evidence>
<dbReference type="AlphaFoldDB" id="A0A8X8A5H7"/>
<dbReference type="PANTHER" id="PTHR10333:SF103">
    <property type="entry name" value="INHIBITOR OF GROWTH PROTEIN 3"/>
    <property type="match status" value="1"/>
</dbReference>